<keyword evidence="1 3" id="KW-0807">Transducer</keyword>
<evidence type="ECO:0000256" key="3">
    <source>
        <dbReference type="PROSITE-ProRule" id="PRU00284"/>
    </source>
</evidence>
<dbReference type="Proteomes" id="UP001079657">
    <property type="component" value="Unassembled WGS sequence"/>
</dbReference>
<evidence type="ECO:0000256" key="5">
    <source>
        <dbReference type="SAM" id="Phobius"/>
    </source>
</evidence>
<feature type="domain" description="Methyl-accepting transducer" evidence="6">
    <location>
        <begin position="228"/>
        <end position="499"/>
    </location>
</feature>
<feature type="transmembrane region" description="Helical" evidence="5">
    <location>
        <begin position="85"/>
        <end position="104"/>
    </location>
</feature>
<dbReference type="InterPro" id="IPR004089">
    <property type="entry name" value="MCPsignal_dom"/>
</dbReference>
<evidence type="ECO:0000256" key="1">
    <source>
        <dbReference type="ARBA" id="ARBA00023224"/>
    </source>
</evidence>
<dbReference type="InterPro" id="IPR004090">
    <property type="entry name" value="Chemotax_Me-accpt_rcpt"/>
</dbReference>
<evidence type="ECO:0000256" key="4">
    <source>
        <dbReference type="SAM" id="Coils"/>
    </source>
</evidence>
<feature type="transmembrane region" description="Helical" evidence="5">
    <location>
        <begin position="20"/>
        <end position="39"/>
    </location>
</feature>
<feature type="transmembrane region" description="Helical" evidence="5">
    <location>
        <begin position="110"/>
        <end position="127"/>
    </location>
</feature>
<dbReference type="SMART" id="SM00283">
    <property type="entry name" value="MA"/>
    <property type="match status" value="1"/>
</dbReference>
<evidence type="ECO:0000313" key="7">
    <source>
        <dbReference type="EMBL" id="MCY6371890.1"/>
    </source>
</evidence>
<keyword evidence="4" id="KW-0175">Coiled coil</keyword>
<proteinExistence type="inferred from homology"/>
<feature type="transmembrane region" description="Helical" evidence="5">
    <location>
        <begin position="162"/>
        <end position="182"/>
    </location>
</feature>
<comment type="caution">
    <text evidence="7">The sequence shown here is derived from an EMBL/GenBank/DDBJ whole genome shotgun (WGS) entry which is preliminary data.</text>
</comment>
<dbReference type="RefSeq" id="WP_268050790.1">
    <property type="nucleotide sequence ID" value="NZ_JAPQES010000005.1"/>
</dbReference>
<dbReference type="EMBL" id="JAPQES010000005">
    <property type="protein sequence ID" value="MCY6371890.1"/>
    <property type="molecule type" value="Genomic_DNA"/>
</dbReference>
<name>A0ABT4CS46_9CLOT</name>
<evidence type="ECO:0000256" key="2">
    <source>
        <dbReference type="ARBA" id="ARBA00029447"/>
    </source>
</evidence>
<dbReference type="Pfam" id="PF00015">
    <property type="entry name" value="MCPsignal"/>
    <property type="match status" value="1"/>
</dbReference>
<dbReference type="PANTHER" id="PTHR32089:SF112">
    <property type="entry name" value="LYSOZYME-LIKE PROTEIN-RELATED"/>
    <property type="match status" value="1"/>
</dbReference>
<accession>A0ABT4CS46</accession>
<sequence>MESSISVIEKYQSKTLKFVIALYSISAFCAGIIFFTFKYFNLFDTMKWNQVWTMIILSIVEISIFMYMYKKTLVNGKINEKNFKILKILILIITYVNYTYIIYILPSKEFWISIFYFIIVGSLFLDIKMTCSSIVMSIISQAILFINKPMLLPGEEMFLSELLMRIIAIAFGSFGIFIITYFSSKLLKAVEENEKELNESNENMVRIFNKLAEFSHTLLEASQVLASTAEEGTSSMQEIASTCEQIVNESNVMLDESTKNRDVLYELLENNHEVSKKAEDSKITAKEVINISNDNEKSLYEVLSIISDIKESIKTTFKATKLLEEKSQEIDDILLIIGQISEQTNLLSLNASIEAARAGEAGQGFAVVADEVRKLAENTKKSLGEVSIITNEFKDRISEVEEFMTSNNDKIVYGNDTLSQTVENVKNMMQKLNYSGKNINEINQFMKKLLPKTNNVVQSNTNISHSTENLINKFNTVSETVNQSAAMSEEINVNVEELRNLAEEINNLIKK</sequence>
<evidence type="ECO:0000313" key="8">
    <source>
        <dbReference type="Proteomes" id="UP001079657"/>
    </source>
</evidence>
<evidence type="ECO:0000259" key="6">
    <source>
        <dbReference type="PROSITE" id="PS50111"/>
    </source>
</evidence>
<dbReference type="Gene3D" id="1.10.287.950">
    <property type="entry name" value="Methyl-accepting chemotaxis protein"/>
    <property type="match status" value="1"/>
</dbReference>
<keyword evidence="8" id="KW-1185">Reference proteome</keyword>
<comment type="similarity">
    <text evidence="2">Belongs to the methyl-accepting chemotaxis (MCP) protein family.</text>
</comment>
<dbReference type="PRINTS" id="PR00260">
    <property type="entry name" value="CHEMTRNSDUCR"/>
</dbReference>
<reference evidence="7" key="1">
    <citation type="submission" date="2022-12" db="EMBL/GenBank/DDBJ databases">
        <authorList>
            <person name="Wang J."/>
        </authorList>
    </citation>
    <scope>NUCLEOTIDE SEQUENCE</scope>
    <source>
        <strain evidence="7">HY-42-06</strain>
    </source>
</reference>
<dbReference type="PROSITE" id="PS50111">
    <property type="entry name" value="CHEMOTAXIS_TRANSDUC_2"/>
    <property type="match status" value="1"/>
</dbReference>
<protein>
    <submittedName>
        <fullName evidence="7">Methyl-accepting chemotaxis protein</fullName>
    </submittedName>
</protein>
<feature type="coiled-coil region" evidence="4">
    <location>
        <begin position="183"/>
        <end position="210"/>
    </location>
</feature>
<dbReference type="SUPFAM" id="SSF58104">
    <property type="entry name" value="Methyl-accepting chemotaxis protein (MCP) signaling domain"/>
    <property type="match status" value="1"/>
</dbReference>
<organism evidence="7 8">
    <name type="scientific">Clostridium ganghwense</name>
    <dbReference type="NCBI Taxonomy" id="312089"/>
    <lineage>
        <taxon>Bacteria</taxon>
        <taxon>Bacillati</taxon>
        <taxon>Bacillota</taxon>
        <taxon>Clostridia</taxon>
        <taxon>Eubacteriales</taxon>
        <taxon>Clostridiaceae</taxon>
        <taxon>Clostridium</taxon>
    </lineage>
</organism>
<dbReference type="PANTHER" id="PTHR32089">
    <property type="entry name" value="METHYL-ACCEPTING CHEMOTAXIS PROTEIN MCPB"/>
    <property type="match status" value="1"/>
</dbReference>
<keyword evidence="5" id="KW-0472">Membrane</keyword>
<keyword evidence="5" id="KW-1133">Transmembrane helix</keyword>
<gene>
    <name evidence="7" type="ORF">OXH55_14685</name>
</gene>
<feature type="transmembrane region" description="Helical" evidence="5">
    <location>
        <begin position="51"/>
        <end position="69"/>
    </location>
</feature>
<keyword evidence="5" id="KW-0812">Transmembrane</keyword>